<dbReference type="EMBL" id="JAEHOC010000101">
    <property type="protein sequence ID" value="KAG2422554.1"/>
    <property type="molecule type" value="Genomic_DNA"/>
</dbReference>
<evidence type="ECO:0000256" key="1">
    <source>
        <dbReference type="ARBA" id="ARBA00022618"/>
    </source>
</evidence>
<proteinExistence type="predicted"/>
<dbReference type="Gene3D" id="1.25.10.10">
    <property type="entry name" value="Leucine-rich Repeat Variant"/>
    <property type="match status" value="1"/>
</dbReference>
<dbReference type="InterPro" id="IPR051374">
    <property type="entry name" value="Ataxin-10/CTR86_families"/>
</dbReference>
<evidence type="ECO:0000259" key="4">
    <source>
        <dbReference type="Pfam" id="PF09759"/>
    </source>
</evidence>
<gene>
    <name evidence="5" type="ORF">HXX76_015934</name>
</gene>
<dbReference type="PANTHER" id="PTHR13255:SF0">
    <property type="entry name" value="ATAXIN-10"/>
    <property type="match status" value="1"/>
</dbReference>
<dbReference type="PANTHER" id="PTHR13255">
    <property type="entry name" value="ATAXIN-10"/>
    <property type="match status" value="1"/>
</dbReference>
<evidence type="ECO:0000313" key="5">
    <source>
        <dbReference type="EMBL" id="KAG2422554.1"/>
    </source>
</evidence>
<feature type="region of interest" description="Disordered" evidence="3">
    <location>
        <begin position="218"/>
        <end position="237"/>
    </location>
</feature>
<evidence type="ECO:0000313" key="6">
    <source>
        <dbReference type="Proteomes" id="UP000650467"/>
    </source>
</evidence>
<keyword evidence="1" id="KW-0132">Cell division</keyword>
<accession>A0A835SHJ2</accession>
<organism evidence="5 6">
    <name type="scientific">Chlamydomonas incerta</name>
    <dbReference type="NCBI Taxonomy" id="51695"/>
    <lineage>
        <taxon>Eukaryota</taxon>
        <taxon>Viridiplantae</taxon>
        <taxon>Chlorophyta</taxon>
        <taxon>core chlorophytes</taxon>
        <taxon>Chlorophyceae</taxon>
        <taxon>CS clade</taxon>
        <taxon>Chlamydomonadales</taxon>
        <taxon>Chlamydomonadaceae</taxon>
        <taxon>Chlamydomonas</taxon>
    </lineage>
</organism>
<dbReference type="GO" id="GO:0005829">
    <property type="term" value="C:cytosol"/>
    <property type="evidence" value="ECO:0007669"/>
    <property type="project" value="TreeGrafter"/>
</dbReference>
<protein>
    <recommendedName>
        <fullName evidence="4">Ataxin-10 domain-containing protein</fullName>
    </recommendedName>
</protein>
<comment type="caution">
    <text evidence="5">The sequence shown here is derived from an EMBL/GenBank/DDBJ whole genome shotgun (WGS) entry which is preliminary data.</text>
</comment>
<dbReference type="InterPro" id="IPR019156">
    <property type="entry name" value="Ataxin-10_domain"/>
</dbReference>
<sequence>MMTGLEAVSEWTAAMKTEEGREDFLDSGGLQQAAHVFKQAIADSRPAQQLVPLCRLLRNCVPLGPPAVEELLEEDVVGAACQVVCSSLPEPAATAAVATAAAPAAAAPPELEEATLQLLAAATQLLANLANSGPAGAAAVWEAGWPDALLRLAAHPSGKLHEPAALALYACCRQHHRCSRMLCGLAGGGSSSRGSSSSGDQQRTGGCSTSDAHSATAATAAAAAAEEEGEGEKGAGAARAVWDALLRRQLEEHRRQAAGGGGPRDGGHPAAAQQWTSLLVGCVALRQGLLQPLLALLSGCSSPGAAEAPHSEAAEAAGESAAAAASGFLCPLLLHLVAGEMQELKGGATVDLGSSEDSGQVGPSAGLAHLPPPARPLCAALLCAAEVAIAAARACAARGVSGVGGSSGSSTAASDGREQGQGQEQEQHGTAPLEALLESALEVLKSVTQREDGGGPLSGGLDLAEWLLLADGGSSSSSGSSGSSGSSPDAGPQAAGGDGRAGEAAAAGAAPGPASASASAAGAAVDTVAARLLGMLAALQPAAAARTKARSTLPPPMVVDLRTGAAEAAPPPPEPQPTAPPQDRPVVELPAALERLAVGFPAGASATPYVGYRGDLVAVVANGCFRRPAVTSAVVRLGGLELLLAQTHLDERSPLAREWALWGVRNMAEGSEEVQARIAGLELQTTVDTPELQQLGLRLELDKATGKMKVTKTAEAEELLQRGAPSQ</sequence>
<feature type="region of interest" description="Disordered" evidence="3">
    <location>
        <begin position="472"/>
        <end position="517"/>
    </location>
</feature>
<keyword evidence="6" id="KW-1185">Reference proteome</keyword>
<dbReference type="SUPFAM" id="SSF48371">
    <property type="entry name" value="ARM repeat"/>
    <property type="match status" value="1"/>
</dbReference>
<dbReference type="Proteomes" id="UP000650467">
    <property type="component" value="Unassembled WGS sequence"/>
</dbReference>
<dbReference type="InterPro" id="IPR011989">
    <property type="entry name" value="ARM-like"/>
</dbReference>
<dbReference type="OrthoDB" id="379794at2759"/>
<feature type="region of interest" description="Disordered" evidence="3">
    <location>
        <begin position="190"/>
        <end position="212"/>
    </location>
</feature>
<reference evidence="5" key="1">
    <citation type="journal article" date="2020" name="bioRxiv">
        <title>Comparative genomics of Chlamydomonas.</title>
        <authorList>
            <person name="Craig R.J."/>
            <person name="Hasan A.R."/>
            <person name="Ness R.W."/>
            <person name="Keightley P.D."/>
        </authorList>
    </citation>
    <scope>NUCLEOTIDE SEQUENCE</scope>
    <source>
        <strain evidence="5">SAG 7.73</strain>
    </source>
</reference>
<dbReference type="InterPro" id="IPR016024">
    <property type="entry name" value="ARM-type_fold"/>
</dbReference>
<evidence type="ECO:0000256" key="3">
    <source>
        <dbReference type="SAM" id="MobiDB-lite"/>
    </source>
</evidence>
<feature type="region of interest" description="Disordered" evidence="3">
    <location>
        <begin position="403"/>
        <end position="429"/>
    </location>
</feature>
<feature type="compositionally biased region" description="Low complexity" evidence="3">
    <location>
        <begin position="192"/>
        <end position="206"/>
    </location>
</feature>
<feature type="compositionally biased region" description="Low complexity" evidence="3">
    <location>
        <begin position="502"/>
        <end position="517"/>
    </location>
</feature>
<dbReference type="GO" id="GO:0051301">
    <property type="term" value="P:cell division"/>
    <property type="evidence" value="ECO:0007669"/>
    <property type="project" value="UniProtKB-KW"/>
</dbReference>
<feature type="compositionally biased region" description="Low complexity" evidence="3">
    <location>
        <begin position="472"/>
        <end position="493"/>
    </location>
</feature>
<feature type="domain" description="Ataxin-10" evidence="4">
    <location>
        <begin position="613"/>
        <end position="710"/>
    </location>
</feature>
<dbReference type="AlphaFoldDB" id="A0A835SHJ2"/>
<name>A0A835SHJ2_CHLIN</name>
<dbReference type="Pfam" id="PF09759">
    <property type="entry name" value="Atx10homo_assoc"/>
    <property type="match status" value="1"/>
</dbReference>
<evidence type="ECO:0000256" key="2">
    <source>
        <dbReference type="ARBA" id="ARBA00023306"/>
    </source>
</evidence>
<keyword evidence="2" id="KW-0131">Cell cycle</keyword>
<feature type="compositionally biased region" description="Low complexity" evidence="3">
    <location>
        <begin position="408"/>
        <end position="424"/>
    </location>
</feature>